<evidence type="ECO:0000313" key="3">
    <source>
        <dbReference type="Proteomes" id="UP000194664"/>
    </source>
</evidence>
<comment type="caution">
    <text evidence="2">The sequence shown here is derived from an EMBL/GenBank/DDBJ whole genome shotgun (WGS) entry which is preliminary data.</text>
</comment>
<proteinExistence type="predicted"/>
<dbReference type="InterPro" id="IPR020308">
    <property type="entry name" value="Uncharacterised_Ynq1"/>
</dbReference>
<organism evidence="2 3">
    <name type="scientific">Marivivens niveibacter</name>
    <dbReference type="NCBI Taxonomy" id="1930667"/>
    <lineage>
        <taxon>Bacteria</taxon>
        <taxon>Pseudomonadati</taxon>
        <taxon>Pseudomonadota</taxon>
        <taxon>Alphaproteobacteria</taxon>
        <taxon>Rhodobacterales</taxon>
        <taxon>Paracoccaceae</taxon>
        <taxon>Marivivens group</taxon>
        <taxon>Marivivens</taxon>
    </lineage>
</organism>
<keyword evidence="1" id="KW-1133">Transmembrane helix</keyword>
<reference evidence="2 3" key="1">
    <citation type="submission" date="2016-12" db="EMBL/GenBank/DDBJ databases">
        <title>The draft genome sequence of HSLHS2.</title>
        <authorList>
            <person name="Hu D."/>
            <person name="Wang L."/>
            <person name="Shao Z."/>
        </authorList>
    </citation>
    <scope>NUCLEOTIDE SEQUENCE [LARGE SCALE GENOMIC DNA]</scope>
    <source>
        <strain evidence="2">MCCC 1A06712</strain>
    </source>
</reference>
<gene>
    <name evidence="2" type="ORF">BVC71_12275</name>
</gene>
<evidence type="ECO:0008006" key="4">
    <source>
        <dbReference type="Google" id="ProtNLM"/>
    </source>
</evidence>
<dbReference type="EMBL" id="MSPP01000004">
    <property type="protein sequence ID" value="OUD08700.1"/>
    <property type="molecule type" value="Genomic_DNA"/>
</dbReference>
<feature type="transmembrane region" description="Helical" evidence="1">
    <location>
        <begin position="46"/>
        <end position="66"/>
    </location>
</feature>
<evidence type="ECO:0000256" key="1">
    <source>
        <dbReference type="SAM" id="Phobius"/>
    </source>
</evidence>
<evidence type="ECO:0000313" key="2">
    <source>
        <dbReference type="EMBL" id="OUD08700.1"/>
    </source>
</evidence>
<keyword evidence="1" id="KW-0472">Membrane</keyword>
<dbReference type="OrthoDB" id="7658896at2"/>
<accession>A0A251WW37</accession>
<name>A0A251WW37_9RHOB</name>
<dbReference type="RefSeq" id="WP_086451969.1">
    <property type="nucleotide sequence ID" value="NZ_MSPP01000004.1"/>
</dbReference>
<keyword evidence="3" id="KW-1185">Reference proteome</keyword>
<dbReference type="Pfam" id="PF17272">
    <property type="entry name" value="DUF5337"/>
    <property type="match status" value="1"/>
</dbReference>
<dbReference type="Proteomes" id="UP000194664">
    <property type="component" value="Unassembled WGS sequence"/>
</dbReference>
<protein>
    <recommendedName>
        <fullName evidence="4">DUF5337 domain-containing protein</fullName>
    </recommendedName>
</protein>
<keyword evidence="1" id="KW-0812">Transmembrane</keyword>
<sequence>MTNDPKPNSQTDGRRPALFLAGVGVFWVVATWIGGQLGLSMRTRALFDLIALAGFGWALWMTYGIWRSRQNDER</sequence>
<dbReference type="AlphaFoldDB" id="A0A251WW37"/>
<feature type="transmembrane region" description="Helical" evidence="1">
    <location>
        <begin position="16"/>
        <end position="34"/>
    </location>
</feature>